<dbReference type="AlphaFoldDB" id="A0A5C3P1J6"/>
<sequence length="323" mass="35358">MSLSLVPTELSQAILAFALDGNPRPCEILCVNRRFFELGQSLLHGRLHFYSINQLSLFAAGSAPLACAPRSIAIVLAGGSADFEVFRHLMGVLKRCQHSRRIASGEVKESPEAHSISDSESAQVSLDSLSLRLHSHSSNPHLGYIYEALSLANPKTFVWRGPDPEHHFSTAIVPTATYHLICAISTWTVIEHITLTNMSFPSDELGVNTPFSRDAPLLPPLPSLRTLYIGQATLLPPSSVAAMLARPGQDALECVRLVDTYRHSIWGNRIRLRDVEDAVGQLRTIGAEQRAEALQRVRRVVSCEKKTERAQGGDNGDVVGILT</sequence>
<keyword evidence="2" id="KW-1185">Reference proteome</keyword>
<gene>
    <name evidence="1" type="ORF">K466DRAFT_498270</name>
</gene>
<name>A0A5C3P1J6_9APHY</name>
<organism evidence="1 2">
    <name type="scientific">Polyporus arcularius HHB13444</name>
    <dbReference type="NCBI Taxonomy" id="1314778"/>
    <lineage>
        <taxon>Eukaryota</taxon>
        <taxon>Fungi</taxon>
        <taxon>Dikarya</taxon>
        <taxon>Basidiomycota</taxon>
        <taxon>Agaricomycotina</taxon>
        <taxon>Agaricomycetes</taxon>
        <taxon>Polyporales</taxon>
        <taxon>Polyporaceae</taxon>
        <taxon>Polyporus</taxon>
    </lineage>
</organism>
<dbReference type="EMBL" id="ML211386">
    <property type="protein sequence ID" value="TFK83536.1"/>
    <property type="molecule type" value="Genomic_DNA"/>
</dbReference>
<reference evidence="1 2" key="1">
    <citation type="journal article" date="2019" name="Nat. Ecol. Evol.">
        <title>Megaphylogeny resolves global patterns of mushroom evolution.</title>
        <authorList>
            <person name="Varga T."/>
            <person name="Krizsan K."/>
            <person name="Foldi C."/>
            <person name="Dima B."/>
            <person name="Sanchez-Garcia M."/>
            <person name="Sanchez-Ramirez S."/>
            <person name="Szollosi G.J."/>
            <person name="Szarkandi J.G."/>
            <person name="Papp V."/>
            <person name="Albert L."/>
            <person name="Andreopoulos W."/>
            <person name="Angelini C."/>
            <person name="Antonin V."/>
            <person name="Barry K.W."/>
            <person name="Bougher N.L."/>
            <person name="Buchanan P."/>
            <person name="Buyck B."/>
            <person name="Bense V."/>
            <person name="Catcheside P."/>
            <person name="Chovatia M."/>
            <person name="Cooper J."/>
            <person name="Damon W."/>
            <person name="Desjardin D."/>
            <person name="Finy P."/>
            <person name="Geml J."/>
            <person name="Haridas S."/>
            <person name="Hughes K."/>
            <person name="Justo A."/>
            <person name="Karasinski D."/>
            <person name="Kautmanova I."/>
            <person name="Kiss B."/>
            <person name="Kocsube S."/>
            <person name="Kotiranta H."/>
            <person name="LaButti K.M."/>
            <person name="Lechner B.E."/>
            <person name="Liimatainen K."/>
            <person name="Lipzen A."/>
            <person name="Lukacs Z."/>
            <person name="Mihaltcheva S."/>
            <person name="Morgado L.N."/>
            <person name="Niskanen T."/>
            <person name="Noordeloos M.E."/>
            <person name="Ohm R.A."/>
            <person name="Ortiz-Santana B."/>
            <person name="Ovrebo C."/>
            <person name="Racz N."/>
            <person name="Riley R."/>
            <person name="Savchenko A."/>
            <person name="Shiryaev A."/>
            <person name="Soop K."/>
            <person name="Spirin V."/>
            <person name="Szebenyi C."/>
            <person name="Tomsovsky M."/>
            <person name="Tulloss R.E."/>
            <person name="Uehling J."/>
            <person name="Grigoriev I.V."/>
            <person name="Vagvolgyi C."/>
            <person name="Papp T."/>
            <person name="Martin F.M."/>
            <person name="Miettinen O."/>
            <person name="Hibbett D.S."/>
            <person name="Nagy L.G."/>
        </authorList>
    </citation>
    <scope>NUCLEOTIDE SEQUENCE [LARGE SCALE GENOMIC DNA]</scope>
    <source>
        <strain evidence="1 2">HHB13444</strain>
    </source>
</reference>
<accession>A0A5C3P1J6</accession>
<evidence type="ECO:0000313" key="1">
    <source>
        <dbReference type="EMBL" id="TFK83536.1"/>
    </source>
</evidence>
<protein>
    <recommendedName>
        <fullName evidence="3">F-box domain-containing protein</fullName>
    </recommendedName>
</protein>
<proteinExistence type="predicted"/>
<evidence type="ECO:0000313" key="2">
    <source>
        <dbReference type="Proteomes" id="UP000308197"/>
    </source>
</evidence>
<dbReference type="InParanoid" id="A0A5C3P1J6"/>
<evidence type="ECO:0008006" key="3">
    <source>
        <dbReference type="Google" id="ProtNLM"/>
    </source>
</evidence>
<dbReference type="Proteomes" id="UP000308197">
    <property type="component" value="Unassembled WGS sequence"/>
</dbReference>